<dbReference type="EMBL" id="FTOA01000006">
    <property type="protein sequence ID" value="SIT08463.1"/>
    <property type="molecule type" value="Genomic_DNA"/>
</dbReference>
<dbReference type="RefSeq" id="WP_139332973.1">
    <property type="nucleotide sequence ID" value="NZ_FTOA01000006.1"/>
</dbReference>
<reference evidence="1 2" key="1">
    <citation type="submission" date="2017-01" db="EMBL/GenBank/DDBJ databases">
        <authorList>
            <person name="Mah S.A."/>
            <person name="Swanson W.J."/>
            <person name="Moy G.W."/>
            <person name="Vacquier V.D."/>
        </authorList>
    </citation>
    <scope>NUCLEOTIDE SEQUENCE [LARGE SCALE GENOMIC DNA]</scope>
    <source>
        <strain evidence="1 2">DSM 11589</strain>
    </source>
</reference>
<accession>A0A1N7PCW8</accession>
<evidence type="ECO:0000313" key="1">
    <source>
        <dbReference type="EMBL" id="SIT08463.1"/>
    </source>
</evidence>
<dbReference type="STRING" id="80876.SAMN05421779_106231"/>
<protein>
    <submittedName>
        <fullName evidence="1">Uncharacterized protein</fullName>
    </submittedName>
</protein>
<proteinExistence type="predicted"/>
<organism evidence="1 2">
    <name type="scientific">Insolitispirillum peregrinum</name>
    <dbReference type="NCBI Taxonomy" id="80876"/>
    <lineage>
        <taxon>Bacteria</taxon>
        <taxon>Pseudomonadati</taxon>
        <taxon>Pseudomonadota</taxon>
        <taxon>Alphaproteobacteria</taxon>
        <taxon>Rhodospirillales</taxon>
        <taxon>Novispirillaceae</taxon>
        <taxon>Insolitispirillum</taxon>
    </lineage>
</organism>
<dbReference type="Proteomes" id="UP000185678">
    <property type="component" value="Unassembled WGS sequence"/>
</dbReference>
<name>A0A1N7PCW8_9PROT</name>
<gene>
    <name evidence="1" type="ORF">SAMN05421779_106231</name>
</gene>
<dbReference type="AlphaFoldDB" id="A0A1N7PCW8"/>
<keyword evidence="2" id="KW-1185">Reference proteome</keyword>
<evidence type="ECO:0000313" key="2">
    <source>
        <dbReference type="Proteomes" id="UP000185678"/>
    </source>
</evidence>
<sequence>MATLTYPRPASLGHAPQSAAALAGKRAPSIIARCLQAVGLKTTPPPHTPPPMAASVAPEDLRQHLLQAVSDVERHIKDPSFRD</sequence>